<dbReference type="SUPFAM" id="SSF47648">
    <property type="entry name" value="Nucleoside phosphorylase/phosphoribosyltransferase N-terminal domain"/>
    <property type="match status" value="1"/>
</dbReference>
<feature type="binding site" evidence="5">
    <location>
        <position position="120"/>
    </location>
    <ligand>
        <name>anthranilate</name>
        <dbReference type="ChEBI" id="CHEBI:16567"/>
        <label>1</label>
    </ligand>
</feature>
<evidence type="ECO:0000313" key="8">
    <source>
        <dbReference type="EMBL" id="MDT0261373.1"/>
    </source>
</evidence>
<feature type="binding site" evidence="5">
    <location>
        <position position="175"/>
    </location>
    <ligand>
        <name>anthranilate</name>
        <dbReference type="ChEBI" id="CHEBI:16567"/>
        <label>2</label>
    </ligand>
</feature>
<keyword evidence="4 5" id="KW-0057">Aromatic amino acid biosynthesis</keyword>
<dbReference type="Proteomes" id="UP001183176">
    <property type="component" value="Unassembled WGS sequence"/>
</dbReference>
<gene>
    <name evidence="5 8" type="primary">trpD</name>
    <name evidence="8" type="ORF">RM423_08185</name>
</gene>
<comment type="catalytic activity">
    <reaction evidence="5">
        <text>N-(5-phospho-beta-D-ribosyl)anthranilate + diphosphate = 5-phospho-alpha-D-ribose 1-diphosphate + anthranilate</text>
        <dbReference type="Rhea" id="RHEA:11768"/>
        <dbReference type="ChEBI" id="CHEBI:16567"/>
        <dbReference type="ChEBI" id="CHEBI:18277"/>
        <dbReference type="ChEBI" id="CHEBI:33019"/>
        <dbReference type="ChEBI" id="CHEBI:58017"/>
        <dbReference type="EC" id="2.4.2.18"/>
    </reaction>
</comment>
<dbReference type="InterPro" id="IPR036320">
    <property type="entry name" value="Glycosyl_Trfase_fam3_N_dom_sf"/>
</dbReference>
<name>A0ABU2J9F9_9ACTN</name>
<evidence type="ECO:0000256" key="4">
    <source>
        <dbReference type="ARBA" id="ARBA00023141"/>
    </source>
</evidence>
<feature type="binding site" evidence="5">
    <location>
        <position position="89"/>
    </location>
    <ligand>
        <name>anthranilate</name>
        <dbReference type="ChEBI" id="CHEBI:16567"/>
        <label>1</label>
    </ligand>
</feature>
<proteinExistence type="inferred from homology"/>
<comment type="similarity">
    <text evidence="5">Belongs to the anthranilate phosphoribosyltransferase family.</text>
</comment>
<keyword evidence="5" id="KW-0028">Amino-acid biosynthesis</keyword>
<dbReference type="InterPro" id="IPR017459">
    <property type="entry name" value="Glycosyl_Trfase_fam3_N_dom"/>
</dbReference>
<evidence type="ECO:0000313" key="9">
    <source>
        <dbReference type="Proteomes" id="UP001183176"/>
    </source>
</evidence>
<feature type="binding site" evidence="5">
    <location>
        <position position="97"/>
    </location>
    <ligand>
        <name>5-phospho-alpha-D-ribose 1-diphosphate</name>
        <dbReference type="ChEBI" id="CHEBI:58017"/>
    </ligand>
</feature>
<feature type="binding site" evidence="5">
    <location>
        <begin position="99"/>
        <end position="102"/>
    </location>
    <ligand>
        <name>5-phospho-alpha-D-ribose 1-diphosphate</name>
        <dbReference type="ChEBI" id="CHEBI:58017"/>
    </ligand>
</feature>
<feature type="binding site" evidence="5">
    <location>
        <position position="129"/>
    </location>
    <ligand>
        <name>5-phospho-alpha-D-ribose 1-diphosphate</name>
        <dbReference type="ChEBI" id="CHEBI:58017"/>
    </ligand>
</feature>
<evidence type="ECO:0000256" key="1">
    <source>
        <dbReference type="ARBA" id="ARBA00022676"/>
    </source>
</evidence>
<comment type="function">
    <text evidence="5">Catalyzes the transfer of the phosphoribosyl group of 5-phosphorylribose-1-pyrophosphate (PRPP) to anthranilate to yield N-(5'-phosphoribosyl)-anthranilate (PRA).</text>
</comment>
<dbReference type="Gene3D" id="1.20.970.10">
    <property type="entry name" value="Transferase, Pyrimidine Nucleoside Phosphorylase, Chain C"/>
    <property type="match status" value="1"/>
</dbReference>
<evidence type="ECO:0000256" key="3">
    <source>
        <dbReference type="ARBA" id="ARBA00022822"/>
    </source>
</evidence>
<evidence type="ECO:0000259" key="7">
    <source>
        <dbReference type="Pfam" id="PF02885"/>
    </source>
</evidence>
<protein>
    <recommendedName>
        <fullName evidence="5">Anthranilate phosphoribosyltransferase</fullName>
        <ecNumber evidence="5">2.4.2.18</ecNumber>
    </recommendedName>
</protein>
<dbReference type="Gene3D" id="3.40.1030.10">
    <property type="entry name" value="Nucleoside phosphorylase/phosphoribosyltransferase catalytic domain"/>
    <property type="match status" value="1"/>
</dbReference>
<comment type="cofactor">
    <cofactor evidence="5">
        <name>Mg(2+)</name>
        <dbReference type="ChEBI" id="CHEBI:18420"/>
    </cofactor>
    <text evidence="5">Binds 2 magnesium ions per monomer.</text>
</comment>
<dbReference type="RefSeq" id="WP_311422529.1">
    <property type="nucleotide sequence ID" value="NZ_JAVREH010000007.1"/>
</dbReference>
<dbReference type="NCBIfam" id="TIGR01245">
    <property type="entry name" value="trpD"/>
    <property type="match status" value="1"/>
</dbReference>
<accession>A0ABU2J9F9</accession>
<feature type="binding site" evidence="5">
    <location>
        <position position="101"/>
    </location>
    <ligand>
        <name>Mg(2+)</name>
        <dbReference type="ChEBI" id="CHEBI:18420"/>
        <label>1</label>
    </ligand>
</feature>
<dbReference type="Pfam" id="PF02885">
    <property type="entry name" value="Glycos_trans_3N"/>
    <property type="match status" value="1"/>
</dbReference>
<reference evidence="9" key="1">
    <citation type="submission" date="2023-07" db="EMBL/GenBank/DDBJ databases">
        <title>30 novel species of actinomycetes from the DSMZ collection.</title>
        <authorList>
            <person name="Nouioui I."/>
        </authorList>
    </citation>
    <scope>NUCLEOTIDE SEQUENCE [LARGE SCALE GENOMIC DNA]</scope>
    <source>
        <strain evidence="9">DSM 44399</strain>
    </source>
</reference>
<feature type="binding site" evidence="5">
    <location>
        <begin position="92"/>
        <end position="93"/>
    </location>
    <ligand>
        <name>5-phospho-alpha-D-ribose 1-diphosphate</name>
        <dbReference type="ChEBI" id="CHEBI:58017"/>
    </ligand>
</feature>
<dbReference type="InterPro" id="IPR035902">
    <property type="entry name" value="Nuc_phospho_transferase"/>
</dbReference>
<feature type="binding site" evidence="5">
    <location>
        <position position="234"/>
    </location>
    <ligand>
        <name>Mg(2+)</name>
        <dbReference type="ChEBI" id="CHEBI:18420"/>
        <label>2</label>
    </ligand>
</feature>
<keyword evidence="9" id="KW-1185">Reference proteome</keyword>
<feature type="binding site" evidence="5">
    <location>
        <begin position="117"/>
        <end position="125"/>
    </location>
    <ligand>
        <name>5-phospho-alpha-D-ribose 1-diphosphate</name>
        <dbReference type="ChEBI" id="CHEBI:58017"/>
    </ligand>
</feature>
<dbReference type="InterPro" id="IPR005940">
    <property type="entry name" value="Anthranilate_Pribosyl_Tfrase"/>
</dbReference>
<keyword evidence="5" id="KW-0460">Magnesium</keyword>
<dbReference type="Pfam" id="PF00591">
    <property type="entry name" value="Glycos_transf_3"/>
    <property type="match status" value="1"/>
</dbReference>
<dbReference type="EC" id="2.4.2.18" evidence="5"/>
<dbReference type="SUPFAM" id="SSF52418">
    <property type="entry name" value="Nucleoside phosphorylase/phosphoribosyltransferase catalytic domain"/>
    <property type="match status" value="1"/>
</dbReference>
<dbReference type="EMBL" id="JAVREH010000007">
    <property type="protein sequence ID" value="MDT0261373.1"/>
    <property type="molecule type" value="Genomic_DNA"/>
</dbReference>
<keyword evidence="1 5" id="KW-0328">Glycosyltransferase</keyword>
<feature type="binding site" evidence="5">
    <location>
        <position position="233"/>
    </location>
    <ligand>
        <name>Mg(2+)</name>
        <dbReference type="ChEBI" id="CHEBI:18420"/>
        <label>2</label>
    </ligand>
</feature>
<dbReference type="PANTHER" id="PTHR43285">
    <property type="entry name" value="ANTHRANILATE PHOSPHORIBOSYLTRANSFERASE"/>
    <property type="match status" value="1"/>
</dbReference>
<organism evidence="8 9">
    <name type="scientific">Jatrophihabitans lederbergiae</name>
    <dbReference type="NCBI Taxonomy" id="3075547"/>
    <lineage>
        <taxon>Bacteria</taxon>
        <taxon>Bacillati</taxon>
        <taxon>Actinomycetota</taxon>
        <taxon>Actinomycetes</taxon>
        <taxon>Jatrophihabitantales</taxon>
        <taxon>Jatrophihabitantaceae</taxon>
        <taxon>Jatrophihabitans</taxon>
    </lineage>
</organism>
<comment type="subunit">
    <text evidence="5">Homodimer.</text>
</comment>
<feature type="binding site" evidence="5">
    <location>
        <position position="234"/>
    </location>
    <ligand>
        <name>Mg(2+)</name>
        <dbReference type="ChEBI" id="CHEBI:18420"/>
        <label>1</label>
    </ligand>
</feature>
<sequence>MAEAGRPVALSWPEVLSALMHRAALSSEVTAWAMDEIMSGAATPAQLAAFAVLLRAKGETPAELGGLVQAMLARSTPVPVDRRAVDVVGTGGDRAQTVNISTMAALVTAGAGRTVVKHGNRAASSACGTADVLERLGVVIDLPAGAVASTVAQVGIGFCFAPVFHSGMRHAGGPRRELGVPTAFNFLGPLTNPARPTAAAIGVYDAGMAPVIAQVLADRGDTALVFRGDDGLDELTTTTTSKVWLVTDGSVRATVLDPAVFGIAPAGPDALRGADAAFNADVVRRLLAGERGPVREAVLLNAAAAIAAFDGQLGSAEGAIEHGLPIATAAIDSGASSALLDEWITLSQRLKSSLR</sequence>
<evidence type="ECO:0000256" key="5">
    <source>
        <dbReference type="HAMAP-Rule" id="MF_00211"/>
    </source>
</evidence>
<comment type="pathway">
    <text evidence="5">Amino-acid biosynthesis; L-tryptophan biosynthesis; L-tryptophan from chorismate: step 2/5.</text>
</comment>
<comment type="caution">
    <text evidence="5">Lacks conserved residue(s) required for the propagation of feature annotation.</text>
</comment>
<evidence type="ECO:0000259" key="6">
    <source>
        <dbReference type="Pfam" id="PF00591"/>
    </source>
</evidence>
<feature type="binding site" evidence="5">
    <location>
        <position position="89"/>
    </location>
    <ligand>
        <name>5-phospho-alpha-D-ribose 1-diphosphate</name>
        <dbReference type="ChEBI" id="CHEBI:58017"/>
    </ligand>
</feature>
<evidence type="ECO:0000256" key="2">
    <source>
        <dbReference type="ARBA" id="ARBA00022679"/>
    </source>
</evidence>
<feature type="domain" description="Glycosyl transferase family 3" evidence="6">
    <location>
        <begin position="83"/>
        <end position="335"/>
    </location>
</feature>
<comment type="caution">
    <text evidence="8">The sequence shown here is derived from an EMBL/GenBank/DDBJ whole genome shotgun (WGS) entry which is preliminary data.</text>
</comment>
<keyword evidence="5" id="KW-0479">Metal-binding</keyword>
<dbReference type="HAMAP" id="MF_00211">
    <property type="entry name" value="TrpD"/>
    <property type="match status" value="1"/>
</dbReference>
<feature type="domain" description="Glycosyl transferase family 3 N-terminal" evidence="7">
    <location>
        <begin position="14"/>
        <end position="74"/>
    </location>
</feature>
<dbReference type="InterPro" id="IPR000312">
    <property type="entry name" value="Glycosyl_Trfase_fam3"/>
</dbReference>
<keyword evidence="3 5" id="KW-0822">Tryptophan biosynthesis</keyword>
<keyword evidence="2 5" id="KW-0808">Transferase</keyword>
<dbReference type="PANTHER" id="PTHR43285:SF2">
    <property type="entry name" value="ANTHRANILATE PHOSPHORIBOSYLTRANSFERASE"/>
    <property type="match status" value="1"/>
</dbReference>
<dbReference type="GO" id="GO:0004048">
    <property type="term" value="F:anthranilate phosphoribosyltransferase activity"/>
    <property type="evidence" value="ECO:0007669"/>
    <property type="project" value="UniProtKB-EC"/>
</dbReference>